<gene>
    <name evidence="8" type="ORF">FYK34_04745</name>
</gene>
<keyword evidence="1" id="KW-1134">Transmembrane beta strand</keyword>
<dbReference type="Pfam" id="PF03865">
    <property type="entry name" value="ShlB"/>
    <property type="match status" value="1"/>
</dbReference>
<dbReference type="KEGG" id="chrm:FYK34_04745"/>
<dbReference type="Pfam" id="PF17287">
    <property type="entry name" value="POTRA_3"/>
    <property type="match status" value="1"/>
</dbReference>
<evidence type="ECO:0000256" key="3">
    <source>
        <dbReference type="ARBA" id="ARBA00023237"/>
    </source>
</evidence>
<keyword evidence="3" id="KW-0998">Cell outer membrane</keyword>
<feature type="domain" description="ShlB POTRA" evidence="7">
    <location>
        <begin position="183"/>
        <end position="222"/>
    </location>
</feature>
<dbReference type="Gene3D" id="2.40.160.50">
    <property type="entry name" value="membrane protein fhac: a member of the omp85/tpsb transporter family"/>
    <property type="match status" value="1"/>
</dbReference>
<dbReference type="PANTHER" id="PTHR34597">
    <property type="entry name" value="SLR1661 PROTEIN"/>
    <property type="match status" value="1"/>
</dbReference>
<dbReference type="InterPro" id="IPR027282">
    <property type="entry name" value="TPS"/>
</dbReference>
<protein>
    <submittedName>
        <fullName evidence="8">ShlB/FhaC/HecB family hemolysin secretion/activation protein</fullName>
    </submittedName>
</protein>
<dbReference type="Pfam" id="PF08479">
    <property type="entry name" value="POTRA_2"/>
    <property type="match status" value="1"/>
</dbReference>
<name>A0A5C1DDT2_9NEIS</name>
<organism evidence="8 9">
    <name type="scientific">Chromobacterium paludis</name>
    <dbReference type="NCBI Taxonomy" id="2605945"/>
    <lineage>
        <taxon>Bacteria</taxon>
        <taxon>Pseudomonadati</taxon>
        <taxon>Pseudomonadota</taxon>
        <taxon>Betaproteobacteria</taxon>
        <taxon>Neisseriales</taxon>
        <taxon>Chromobacteriaceae</taxon>
        <taxon>Chromobacterium</taxon>
    </lineage>
</organism>
<feature type="domain" description="Haemolysin activator HlyB C-terminal" evidence="5">
    <location>
        <begin position="227"/>
        <end position="538"/>
    </location>
</feature>
<dbReference type="AlphaFoldDB" id="A0A5C1DDT2"/>
<feature type="transmembrane region" description="Helical" evidence="4">
    <location>
        <begin position="21"/>
        <end position="39"/>
    </location>
</feature>
<keyword evidence="4" id="KW-0472">Membrane</keyword>
<dbReference type="EMBL" id="CP043473">
    <property type="protein sequence ID" value="QEL54922.1"/>
    <property type="molecule type" value="Genomic_DNA"/>
</dbReference>
<keyword evidence="2 4" id="KW-0812">Transmembrane</keyword>
<evidence type="ECO:0000256" key="1">
    <source>
        <dbReference type="ARBA" id="ARBA00022452"/>
    </source>
</evidence>
<dbReference type="InterPro" id="IPR005565">
    <property type="entry name" value="Hemolysn_activator_HlyB_C"/>
</dbReference>
<dbReference type="GO" id="GO:0046819">
    <property type="term" value="P:protein secretion by the type V secretion system"/>
    <property type="evidence" value="ECO:0007669"/>
    <property type="project" value="TreeGrafter"/>
</dbReference>
<evidence type="ECO:0000259" key="7">
    <source>
        <dbReference type="Pfam" id="PF17287"/>
    </source>
</evidence>
<evidence type="ECO:0000259" key="5">
    <source>
        <dbReference type="Pfam" id="PF03865"/>
    </source>
</evidence>
<accession>A0A5C1DDT2</accession>
<dbReference type="Proteomes" id="UP000322079">
    <property type="component" value="Chromosome"/>
</dbReference>
<dbReference type="InterPro" id="IPR051544">
    <property type="entry name" value="TPS_OM_transporter"/>
</dbReference>
<dbReference type="PANTHER" id="PTHR34597:SF3">
    <property type="entry name" value="OUTER MEMBRANE TRANSPORTER CDIB"/>
    <property type="match status" value="1"/>
</dbReference>
<feature type="domain" description="Polypeptide-transport-associated ShlB-type" evidence="6">
    <location>
        <begin position="97"/>
        <end position="170"/>
    </location>
</feature>
<dbReference type="RefSeq" id="WP_149295297.1">
    <property type="nucleotide sequence ID" value="NZ_CP043473.1"/>
</dbReference>
<keyword evidence="9" id="KW-1185">Reference proteome</keyword>
<dbReference type="GO" id="GO:0008320">
    <property type="term" value="F:protein transmembrane transporter activity"/>
    <property type="evidence" value="ECO:0007669"/>
    <property type="project" value="TreeGrafter"/>
</dbReference>
<evidence type="ECO:0000313" key="9">
    <source>
        <dbReference type="Proteomes" id="UP000322079"/>
    </source>
</evidence>
<reference evidence="8 9" key="1">
    <citation type="submission" date="2019-08" db="EMBL/GenBank/DDBJ databases">
        <title>Chromobacterium paludis, a novel bacterium isolated from a Maryland marsh pond.</title>
        <authorList>
            <person name="Blackburn M.B."/>
            <person name="Gundersen-Rindal D.E."/>
        </authorList>
    </citation>
    <scope>NUCLEOTIDE SEQUENCE [LARGE SCALE GENOMIC DNA]</scope>
    <source>
        <strain evidence="9">IIBBL 257-1</strain>
    </source>
</reference>
<evidence type="ECO:0000256" key="4">
    <source>
        <dbReference type="SAM" id="Phobius"/>
    </source>
</evidence>
<evidence type="ECO:0000259" key="6">
    <source>
        <dbReference type="Pfam" id="PF08479"/>
    </source>
</evidence>
<proteinExistence type="predicted"/>
<dbReference type="Gene3D" id="3.10.20.310">
    <property type="entry name" value="membrane protein fhac"/>
    <property type="match status" value="1"/>
</dbReference>
<dbReference type="InterPro" id="IPR013686">
    <property type="entry name" value="Polypept-transport_assoc_ShlB"/>
</dbReference>
<dbReference type="PIRSF" id="PIRSF029745">
    <property type="entry name" value="FhaC"/>
    <property type="match status" value="1"/>
</dbReference>
<evidence type="ECO:0000256" key="2">
    <source>
        <dbReference type="ARBA" id="ARBA00022692"/>
    </source>
</evidence>
<evidence type="ECO:0000313" key="8">
    <source>
        <dbReference type="EMBL" id="QEL54922.1"/>
    </source>
</evidence>
<dbReference type="GO" id="GO:0098046">
    <property type="term" value="C:type V protein secretion system complex"/>
    <property type="evidence" value="ECO:0007669"/>
    <property type="project" value="TreeGrafter"/>
</dbReference>
<keyword evidence="4" id="KW-1133">Transmembrane helix</keyword>
<dbReference type="InterPro" id="IPR035251">
    <property type="entry name" value="ShlB_POTRA"/>
</dbReference>
<sequence>MIHFNATGGVAPKPRRRNRAVWHWLAAMGCLCGFSSSWAEAPPADPRLGNDDARRLLQDSNRRFDELIQQQRLRQLRHGGSGAQAETPAEPEAGRCLPVSALRLKGIRLLTHQEVSALGLPSGACLDVAELNRFSRALTARYIEKGYIAARVLAEGPDAHGVLTLSVEEGRVAAILSQDPGLRPGNLFPDMQGKPLNVHDLDQGLDQANRLRSNHVAVDVLPGAAVGDTVLQLSNRPDGRLSGGVSLDNTGRESTGRLLAGASLTWDNPTGWSDMLSLSAQATTANPAVRHSRSESLFYSLPYGYWTASVFASRSDYLNPQSLAYSTVQLSGTTVQGGMRLDRVLSRDQSQVLTADVQLTQKRVRNRFQDVELAISSPSLTVLELGLSQMRLMPGGVLQLDGGVQRGLRGLGADGRDARIPDAPDPQFLKIRFSASWGMALSWPGGPYQWQTTLAGQASRSHLPGVEQMDVADSGAVRGFRNNALASETGWYWRNTLSRRGAVAGFVLTPRLGLDGGRVLQRGSSEAWQDIAGMAAGLGLARGDWTLDLDYSRPLRKPQGWVAEGHILFARLNWQW</sequence>